<dbReference type="InterPro" id="IPR018688">
    <property type="entry name" value="PpoB2-like"/>
</dbReference>
<comment type="caution">
    <text evidence="2">The sequence shown here is derived from an EMBL/GenBank/DDBJ whole genome shotgun (WGS) entry which is preliminary data.</text>
</comment>
<name>A0A918XRL9_9PROT</name>
<reference evidence="2" key="1">
    <citation type="journal article" date="2014" name="Int. J. Syst. Evol. Microbiol.">
        <title>Complete genome sequence of Corynebacterium casei LMG S-19264T (=DSM 44701T), isolated from a smear-ripened cheese.</title>
        <authorList>
            <consortium name="US DOE Joint Genome Institute (JGI-PGF)"/>
            <person name="Walter F."/>
            <person name="Albersmeier A."/>
            <person name="Kalinowski J."/>
            <person name="Ruckert C."/>
        </authorList>
    </citation>
    <scope>NUCLEOTIDE SEQUENCE</scope>
    <source>
        <strain evidence="2">KCTC 42651</strain>
    </source>
</reference>
<dbReference type="AlphaFoldDB" id="A0A918XRL9"/>
<proteinExistence type="predicted"/>
<dbReference type="EMBL" id="BMZS01000004">
    <property type="protein sequence ID" value="GHD50084.1"/>
    <property type="molecule type" value="Genomic_DNA"/>
</dbReference>
<evidence type="ECO:0000313" key="3">
    <source>
        <dbReference type="Proteomes" id="UP000630353"/>
    </source>
</evidence>
<organism evidence="2 3">
    <name type="scientific">Thalassobaculum fulvum</name>
    <dbReference type="NCBI Taxonomy" id="1633335"/>
    <lineage>
        <taxon>Bacteria</taxon>
        <taxon>Pseudomonadati</taxon>
        <taxon>Pseudomonadota</taxon>
        <taxon>Alphaproteobacteria</taxon>
        <taxon>Rhodospirillales</taxon>
        <taxon>Thalassobaculaceae</taxon>
        <taxon>Thalassobaculum</taxon>
    </lineage>
</organism>
<evidence type="ECO:0000313" key="2">
    <source>
        <dbReference type="EMBL" id="GHD50084.1"/>
    </source>
</evidence>
<feature type="transmembrane region" description="Helical" evidence="1">
    <location>
        <begin position="71"/>
        <end position="102"/>
    </location>
</feature>
<keyword evidence="3" id="KW-1185">Reference proteome</keyword>
<feature type="transmembrane region" description="Helical" evidence="1">
    <location>
        <begin position="114"/>
        <end position="139"/>
    </location>
</feature>
<keyword evidence="1" id="KW-1133">Transmembrane helix</keyword>
<sequence>MAETTTGTATSLPRLLLRERAVIWAAVAGVTLVAWLYLVLFDGGMPDMAAMPMSGMPQTAMPMLAMAWTPALFALTFAMWAVMMVGMMLPSAAPMILTFAALHKREAAARDRILPTVLLASGYLLVWTGFSAAATAAQWTLDGLALLSPTMSASSALLGGGLFVAAGIYQLTPLKQACLARCRSPFAFLFNRWRDGAGGALAMGIEHGAFCLGCCWLLMALLFAVGVMNLLWVAALALFVFAEKLVPGGVWVARVSGVAMAGYGVWVAVG</sequence>
<keyword evidence="1" id="KW-0472">Membrane</keyword>
<feature type="transmembrane region" description="Helical" evidence="1">
    <location>
        <begin position="151"/>
        <end position="171"/>
    </location>
</feature>
<feature type="transmembrane region" description="Helical" evidence="1">
    <location>
        <begin position="209"/>
        <end position="242"/>
    </location>
</feature>
<reference evidence="2" key="2">
    <citation type="submission" date="2020-09" db="EMBL/GenBank/DDBJ databases">
        <authorList>
            <person name="Sun Q."/>
            <person name="Kim S."/>
        </authorList>
    </citation>
    <scope>NUCLEOTIDE SEQUENCE</scope>
    <source>
        <strain evidence="2">KCTC 42651</strain>
    </source>
</reference>
<keyword evidence="1" id="KW-0812">Transmembrane</keyword>
<dbReference type="Pfam" id="PF09948">
    <property type="entry name" value="PpoB2"/>
    <property type="match status" value="1"/>
</dbReference>
<feature type="transmembrane region" description="Helical" evidence="1">
    <location>
        <begin position="21"/>
        <end position="41"/>
    </location>
</feature>
<accession>A0A918XRL9</accession>
<dbReference type="RefSeq" id="WP_189989567.1">
    <property type="nucleotide sequence ID" value="NZ_BMZS01000004.1"/>
</dbReference>
<protein>
    <submittedName>
        <fullName evidence="2">Metal-binding protein</fullName>
    </submittedName>
</protein>
<feature type="transmembrane region" description="Helical" evidence="1">
    <location>
        <begin position="248"/>
        <end position="269"/>
    </location>
</feature>
<gene>
    <name evidence="2" type="ORF">GCM10017083_23360</name>
</gene>
<dbReference type="Proteomes" id="UP000630353">
    <property type="component" value="Unassembled WGS sequence"/>
</dbReference>
<evidence type="ECO:0000256" key="1">
    <source>
        <dbReference type="SAM" id="Phobius"/>
    </source>
</evidence>